<accession>A0A2G8JPH2</accession>
<evidence type="ECO:0000256" key="2">
    <source>
        <dbReference type="SAM" id="Phobius"/>
    </source>
</evidence>
<dbReference type="STRING" id="307972.A0A2G8JPH2"/>
<evidence type="ECO:0000313" key="4">
    <source>
        <dbReference type="EMBL" id="PIK37664.1"/>
    </source>
</evidence>
<comment type="caution">
    <text evidence="4">The sequence shown here is derived from an EMBL/GenBank/DDBJ whole genome shotgun (WGS) entry which is preliminary data.</text>
</comment>
<dbReference type="InterPro" id="IPR003961">
    <property type="entry name" value="FN3_dom"/>
</dbReference>
<dbReference type="OrthoDB" id="6244967at2759"/>
<dbReference type="CDD" id="cd00063">
    <property type="entry name" value="FN3"/>
    <property type="match status" value="1"/>
</dbReference>
<dbReference type="Gene3D" id="2.60.40.10">
    <property type="entry name" value="Immunoglobulins"/>
    <property type="match status" value="2"/>
</dbReference>
<evidence type="ECO:0000259" key="3">
    <source>
        <dbReference type="PROSITE" id="PS50853"/>
    </source>
</evidence>
<dbReference type="SUPFAM" id="SSF49265">
    <property type="entry name" value="Fibronectin type III"/>
    <property type="match status" value="1"/>
</dbReference>
<proteinExistence type="predicted"/>
<feature type="region of interest" description="Disordered" evidence="1">
    <location>
        <begin position="504"/>
        <end position="541"/>
    </location>
</feature>
<keyword evidence="2" id="KW-0812">Transmembrane</keyword>
<feature type="non-terminal residue" evidence="4">
    <location>
        <position position="1"/>
    </location>
</feature>
<dbReference type="AlphaFoldDB" id="A0A2G8JPH2"/>
<dbReference type="InterPro" id="IPR013783">
    <property type="entry name" value="Ig-like_fold"/>
</dbReference>
<evidence type="ECO:0000256" key="1">
    <source>
        <dbReference type="SAM" id="MobiDB-lite"/>
    </source>
</evidence>
<dbReference type="Proteomes" id="UP000230750">
    <property type="component" value="Unassembled WGS sequence"/>
</dbReference>
<sequence>KRLLVDGCENITRTFCFLSDEYPKGTGFFRSEYYIIETRSDSRNGVSECERKLTRRHINVSAPVIYNYTVTSRSIKVKIHGPETPFTRNGEPIYMGDQGLGGNLFLGPVKYNSTLYDKGAELCRPKTDRDLNNGFGEVSYSGLNPYTNYRLKIQSKLNRLSEDVTILDFQTKTEAPDVAPIVSSTEITGRNCDYRDVTVTWKDMEGYESNGPLSNYFIHFKKEEEPEFNYTSVPSTIKSVVLSRLYRWTKYLVKVSSANRHGRCVGRTSYLDADTHHIEMYKVTSQKISELSKHEWRLSWTPPEYHSQCIVGYQVITFIDGDVEEDVRVHGFNTSSANLHFKKTGRYQIEIIPIVNDSVQTKAITTIMYNAKVKGSEIREWMIFTGVAVVMVVMVTAVVVMTKKVFCDYSNLPNISNSRSMRVARSIRVADTSLKAPPTREHFDATRLDVDIFNYYQPDADFRFEFNVLSPKSTSTSFLLSTSSSSANDECNNLHTLRSEKRCSAKNEYDERLTPSEMTSDKDRRSISPLKGPPKGSEGYVAHAFRTKKLTVTIPGIRNSTHHVASPSSSSDSGISSSTYLGSVSDYAPSPPLSDVDENNQWVDSGSVVSCTDCKSQSPYVATDLAVRRGRIDSNSLDSAAGMVYKRLDSREPSDDERRYLPMNPVAVQKSCSVEDKQHTRRGEQDMISSMRLSIPYSKLSSNEVDSASSV</sequence>
<dbReference type="InterPro" id="IPR036116">
    <property type="entry name" value="FN3_sf"/>
</dbReference>
<organism evidence="4 5">
    <name type="scientific">Stichopus japonicus</name>
    <name type="common">Sea cucumber</name>
    <dbReference type="NCBI Taxonomy" id="307972"/>
    <lineage>
        <taxon>Eukaryota</taxon>
        <taxon>Metazoa</taxon>
        <taxon>Echinodermata</taxon>
        <taxon>Eleutherozoa</taxon>
        <taxon>Echinozoa</taxon>
        <taxon>Holothuroidea</taxon>
        <taxon>Aspidochirotacea</taxon>
        <taxon>Aspidochirotida</taxon>
        <taxon>Stichopodidae</taxon>
        <taxon>Apostichopus</taxon>
    </lineage>
</organism>
<feature type="compositionally biased region" description="Basic and acidic residues" evidence="1">
    <location>
        <begin position="504"/>
        <end position="526"/>
    </location>
</feature>
<feature type="transmembrane region" description="Helical" evidence="2">
    <location>
        <begin position="381"/>
        <end position="401"/>
    </location>
</feature>
<keyword evidence="5" id="KW-1185">Reference proteome</keyword>
<keyword evidence="2" id="KW-0472">Membrane</keyword>
<dbReference type="EMBL" id="MRZV01001471">
    <property type="protein sequence ID" value="PIK37664.1"/>
    <property type="molecule type" value="Genomic_DNA"/>
</dbReference>
<dbReference type="PROSITE" id="PS50853">
    <property type="entry name" value="FN3"/>
    <property type="match status" value="1"/>
</dbReference>
<reference evidence="4 5" key="1">
    <citation type="journal article" date="2017" name="PLoS Biol.">
        <title>The sea cucumber genome provides insights into morphological evolution and visceral regeneration.</title>
        <authorList>
            <person name="Zhang X."/>
            <person name="Sun L."/>
            <person name="Yuan J."/>
            <person name="Sun Y."/>
            <person name="Gao Y."/>
            <person name="Zhang L."/>
            <person name="Li S."/>
            <person name="Dai H."/>
            <person name="Hamel J.F."/>
            <person name="Liu C."/>
            <person name="Yu Y."/>
            <person name="Liu S."/>
            <person name="Lin W."/>
            <person name="Guo K."/>
            <person name="Jin S."/>
            <person name="Xu P."/>
            <person name="Storey K.B."/>
            <person name="Huan P."/>
            <person name="Zhang T."/>
            <person name="Zhou Y."/>
            <person name="Zhang J."/>
            <person name="Lin C."/>
            <person name="Li X."/>
            <person name="Xing L."/>
            <person name="Huo D."/>
            <person name="Sun M."/>
            <person name="Wang L."/>
            <person name="Mercier A."/>
            <person name="Li F."/>
            <person name="Yang H."/>
            <person name="Xiang J."/>
        </authorList>
    </citation>
    <scope>NUCLEOTIDE SEQUENCE [LARGE SCALE GENOMIC DNA]</scope>
    <source>
        <strain evidence="4">Shaxun</strain>
        <tissue evidence="4">Muscle</tissue>
    </source>
</reference>
<feature type="domain" description="Fibronectin type-III" evidence="3">
    <location>
        <begin position="180"/>
        <end position="281"/>
    </location>
</feature>
<protein>
    <recommendedName>
        <fullName evidence="3">Fibronectin type-III domain-containing protein</fullName>
    </recommendedName>
</protein>
<keyword evidence="2" id="KW-1133">Transmembrane helix</keyword>
<name>A0A2G8JPH2_STIJA</name>
<evidence type="ECO:0000313" key="5">
    <source>
        <dbReference type="Proteomes" id="UP000230750"/>
    </source>
</evidence>
<dbReference type="Pfam" id="PF00041">
    <property type="entry name" value="fn3"/>
    <property type="match status" value="1"/>
</dbReference>
<gene>
    <name evidence="4" type="ORF">BSL78_25507</name>
</gene>